<organism evidence="3 4">
    <name type="scientific">Modestobacter versicolor</name>
    <dbReference type="NCBI Taxonomy" id="429133"/>
    <lineage>
        <taxon>Bacteria</taxon>
        <taxon>Bacillati</taxon>
        <taxon>Actinomycetota</taxon>
        <taxon>Actinomycetes</taxon>
        <taxon>Geodermatophilales</taxon>
        <taxon>Geodermatophilaceae</taxon>
        <taxon>Modestobacter</taxon>
    </lineage>
</organism>
<evidence type="ECO:0008006" key="5">
    <source>
        <dbReference type="Google" id="ProtNLM"/>
    </source>
</evidence>
<name>A0A839Y537_9ACTN</name>
<dbReference type="InterPro" id="IPR015943">
    <property type="entry name" value="WD40/YVTN_repeat-like_dom_sf"/>
</dbReference>
<dbReference type="RefSeq" id="WP_183513476.1">
    <property type="nucleotide sequence ID" value="NZ_JACIBU010000001.1"/>
</dbReference>
<reference evidence="3 4" key="1">
    <citation type="submission" date="2020-08" db="EMBL/GenBank/DDBJ databases">
        <title>Sequencing the genomes of 1000 actinobacteria strains.</title>
        <authorList>
            <person name="Klenk H.-P."/>
        </authorList>
    </citation>
    <scope>NUCLEOTIDE SEQUENCE [LARGE SCALE GENOMIC DNA]</scope>
    <source>
        <strain evidence="3 4">DSM 16678</strain>
    </source>
</reference>
<proteinExistence type="predicted"/>
<evidence type="ECO:0000256" key="1">
    <source>
        <dbReference type="SAM" id="MobiDB-lite"/>
    </source>
</evidence>
<comment type="caution">
    <text evidence="3">The sequence shown here is derived from an EMBL/GenBank/DDBJ whole genome shotgun (WGS) entry which is preliminary data.</text>
</comment>
<dbReference type="EMBL" id="JACIBU010000001">
    <property type="protein sequence ID" value="MBB3674853.1"/>
    <property type="molecule type" value="Genomic_DNA"/>
</dbReference>
<gene>
    <name evidence="3" type="ORF">FHX36_000588</name>
</gene>
<feature type="region of interest" description="Disordered" evidence="1">
    <location>
        <begin position="35"/>
        <end position="58"/>
    </location>
</feature>
<feature type="compositionally biased region" description="Low complexity" evidence="1">
    <location>
        <begin position="40"/>
        <end position="49"/>
    </location>
</feature>
<feature type="signal peptide" evidence="2">
    <location>
        <begin position="1"/>
        <end position="20"/>
    </location>
</feature>
<dbReference type="AlphaFoldDB" id="A0A839Y537"/>
<dbReference type="SUPFAM" id="SSF51004">
    <property type="entry name" value="C-terminal (heme d1) domain of cytochrome cd1-nitrite reductase"/>
    <property type="match status" value="1"/>
</dbReference>
<feature type="chain" id="PRO_5038800879" description="ABC transporter" evidence="2">
    <location>
        <begin position="21"/>
        <end position="413"/>
    </location>
</feature>
<evidence type="ECO:0000256" key="2">
    <source>
        <dbReference type="SAM" id="SignalP"/>
    </source>
</evidence>
<protein>
    <recommendedName>
        <fullName evidence="5">ABC transporter</fullName>
    </recommendedName>
</protein>
<keyword evidence="2" id="KW-0732">Signal</keyword>
<dbReference type="Proteomes" id="UP000580718">
    <property type="component" value="Unassembled WGS sequence"/>
</dbReference>
<dbReference type="Gene3D" id="2.130.10.10">
    <property type="entry name" value="YVTN repeat-like/Quinoprotein amine dehydrogenase"/>
    <property type="match status" value="1"/>
</dbReference>
<evidence type="ECO:0000313" key="4">
    <source>
        <dbReference type="Proteomes" id="UP000580718"/>
    </source>
</evidence>
<dbReference type="InterPro" id="IPR011048">
    <property type="entry name" value="Haem_d1_sf"/>
</dbReference>
<dbReference type="PROSITE" id="PS51257">
    <property type="entry name" value="PROKAR_LIPOPROTEIN"/>
    <property type="match status" value="1"/>
</dbReference>
<accession>A0A839Y537</accession>
<feature type="region of interest" description="Disordered" evidence="1">
    <location>
        <begin position="215"/>
        <end position="234"/>
    </location>
</feature>
<evidence type="ECO:0000313" key="3">
    <source>
        <dbReference type="EMBL" id="MBB3674853.1"/>
    </source>
</evidence>
<sequence>MPRPLPPPAPRTRWSAPVVAACATALLATGCAADSAADSPAGTTGAGPAPTGGHGYVAGAEELGEPQLQLTHLDEAGSVHALDLLTGESAPVGEVGRTDAVASDGRFLFTSGPAGRLSVVDTGTWTVDHGDHVHYYRAPARVVGTLAWSGEVRAASSETLTALFSPTTGAGVVLDRAALGQGEIETVATSAGVPHDGALVPLGSRVVATGPASVEVREDGGDPTGTEAPCTDPRGGAATRVGVVVSCADGAVLATETAEGVTLERIPYPSPVADGDRAVSLANRAGRPVLAAPAGQHGVWLLDTRARSWQLVPTATPWAQAVAADDAQDRVVGLDTGGRVVVLEPATGALAATEPLVAPDQVADVVLQVDADRAYLNVPDQDQLVEVDYADGARLARTFPTAVTPDHLAETGR</sequence>